<evidence type="ECO:0008006" key="4">
    <source>
        <dbReference type="Google" id="ProtNLM"/>
    </source>
</evidence>
<keyword evidence="1" id="KW-0732">Signal</keyword>
<reference evidence="3" key="1">
    <citation type="submission" date="2017-06" db="EMBL/GenBank/DDBJ databases">
        <title>Capnocytophaga spp. assemblies.</title>
        <authorList>
            <person name="Gulvik C.A."/>
        </authorList>
    </citation>
    <scope>NUCLEOTIDE SEQUENCE [LARGE SCALE GENOMIC DNA]</scope>
    <source>
        <strain evidence="3">H5594</strain>
    </source>
</reference>
<organism evidence="2 3">
    <name type="scientific">Capnocytophaga canimorsus</name>
    <dbReference type="NCBI Taxonomy" id="28188"/>
    <lineage>
        <taxon>Bacteria</taxon>
        <taxon>Pseudomonadati</taxon>
        <taxon>Bacteroidota</taxon>
        <taxon>Flavobacteriia</taxon>
        <taxon>Flavobacteriales</taxon>
        <taxon>Flavobacteriaceae</taxon>
        <taxon>Capnocytophaga</taxon>
    </lineage>
</organism>
<dbReference type="AlphaFoldDB" id="A0A250G626"/>
<sequence>MIFVSKNQFMKKIFYAIGIISFLGLGQVQAQEATPIFYEQNLNVFNPAMVGLESAHTISVAIRNQWRGVQDAPQTHTFLTTHRINDRMGVGLSLVNDKIFLLKQAGLYADFSYRLPIDETSDVHLGLKAGGDFFNFDAHRAKVYDDFRYDPYLQTISGKFQPNIGVGVVYKNNRIEAGFALPNLLASDSSKLEDGVMTSVAQRLQTYLHAGYLWQLNTDFALKPIMLSRFAKGFTSSYHFTLWGIYLKKNQLGITYRTDKALSAHLLFEIPQLSVSLGYGYEYPLDTHLNTYARNSHEFLVQFRW</sequence>
<feature type="signal peptide" evidence="1">
    <location>
        <begin position="1"/>
        <end position="30"/>
    </location>
</feature>
<accession>A0A250G626</accession>
<evidence type="ECO:0000256" key="1">
    <source>
        <dbReference type="SAM" id="SignalP"/>
    </source>
</evidence>
<evidence type="ECO:0000313" key="3">
    <source>
        <dbReference type="Proteomes" id="UP000243136"/>
    </source>
</evidence>
<dbReference type="InterPro" id="IPR019861">
    <property type="entry name" value="PorP/SprF_Bacteroidetes"/>
</dbReference>
<proteinExistence type="predicted"/>
<evidence type="ECO:0000313" key="2">
    <source>
        <dbReference type="EMBL" id="ATA92661.1"/>
    </source>
</evidence>
<feature type="chain" id="PRO_5012422433" description="Bacteroidetes-specific membrane protein" evidence="1">
    <location>
        <begin position="31"/>
        <end position="305"/>
    </location>
</feature>
<gene>
    <name evidence="2" type="ORF">CGC56_11155</name>
</gene>
<dbReference type="Pfam" id="PF11751">
    <property type="entry name" value="PorP_SprF"/>
    <property type="match status" value="1"/>
</dbReference>
<name>A0A250G626_9FLAO</name>
<dbReference type="NCBIfam" id="TIGR03519">
    <property type="entry name" value="T9SS_PorP_fam"/>
    <property type="match status" value="1"/>
</dbReference>
<protein>
    <recommendedName>
        <fullName evidence="4">Bacteroidetes-specific membrane protein</fullName>
    </recommendedName>
</protein>
<dbReference type="Proteomes" id="UP000243136">
    <property type="component" value="Chromosome"/>
</dbReference>
<dbReference type="EMBL" id="CP022388">
    <property type="protein sequence ID" value="ATA92661.1"/>
    <property type="molecule type" value="Genomic_DNA"/>
</dbReference>